<protein>
    <submittedName>
        <fullName evidence="3">Inositol monophosphatase</fullName>
    </submittedName>
</protein>
<organism evidence="3 4">
    <name type="scientific">Rhodococcus rhodochrous</name>
    <dbReference type="NCBI Taxonomy" id="1829"/>
    <lineage>
        <taxon>Bacteria</taxon>
        <taxon>Bacillati</taxon>
        <taxon>Actinomycetota</taxon>
        <taxon>Actinomycetes</taxon>
        <taxon>Mycobacteriales</taxon>
        <taxon>Nocardiaceae</taxon>
        <taxon>Rhodococcus</taxon>
    </lineage>
</organism>
<dbReference type="EMBL" id="CP083974">
    <property type="protein sequence ID" value="UZF47381.1"/>
    <property type="molecule type" value="Genomic_DNA"/>
</dbReference>
<dbReference type="GO" id="GO:0046872">
    <property type="term" value="F:metal ion binding"/>
    <property type="evidence" value="ECO:0007669"/>
    <property type="project" value="UniProtKB-KW"/>
</dbReference>
<accession>A0A6I6YG45</accession>
<dbReference type="PANTHER" id="PTHR20854:SF4">
    <property type="entry name" value="INOSITOL-1-MONOPHOSPHATASE-RELATED"/>
    <property type="match status" value="1"/>
</dbReference>
<feature type="binding site" evidence="1">
    <location>
        <position position="211"/>
    </location>
    <ligand>
        <name>Mg(2+)</name>
        <dbReference type="ChEBI" id="CHEBI:18420"/>
        <label>1</label>
        <note>catalytic</note>
    </ligand>
</feature>
<feature type="binding site" evidence="1">
    <location>
        <position position="95"/>
    </location>
    <ligand>
        <name>Mg(2+)</name>
        <dbReference type="ChEBI" id="CHEBI:18420"/>
        <label>1</label>
        <note>catalytic</note>
    </ligand>
</feature>
<keyword evidence="1" id="KW-0479">Metal-binding</keyword>
<dbReference type="GO" id="GO:0007165">
    <property type="term" value="P:signal transduction"/>
    <property type="evidence" value="ECO:0007669"/>
    <property type="project" value="TreeGrafter"/>
</dbReference>
<dbReference type="RefSeq" id="WP_120282546.1">
    <property type="nucleotide sequence ID" value="NZ_CP027557.1"/>
</dbReference>
<evidence type="ECO:0000313" key="2">
    <source>
        <dbReference type="EMBL" id="MCD2113173.1"/>
    </source>
</evidence>
<dbReference type="AlphaFoldDB" id="A0A6I6YG45"/>
<proteinExistence type="predicted"/>
<gene>
    <name evidence="3" type="ORF">KUM34_012365</name>
    <name evidence="2" type="ORF">LQ384_18840</name>
</gene>
<dbReference type="PANTHER" id="PTHR20854">
    <property type="entry name" value="INOSITOL MONOPHOSPHATASE"/>
    <property type="match status" value="1"/>
</dbReference>
<dbReference type="GO" id="GO:0008934">
    <property type="term" value="F:inositol monophosphate 1-phosphatase activity"/>
    <property type="evidence" value="ECO:0007669"/>
    <property type="project" value="TreeGrafter"/>
</dbReference>
<feature type="binding site" evidence="1">
    <location>
        <position position="92"/>
    </location>
    <ligand>
        <name>Mg(2+)</name>
        <dbReference type="ChEBI" id="CHEBI:18420"/>
        <label>1</label>
        <note>catalytic</note>
    </ligand>
</feature>
<reference evidence="2" key="2">
    <citation type="submission" date="2021-11" db="EMBL/GenBank/DDBJ databases">
        <title>Development of a sustainable strategy for remediation of hydrocarbon-contaminated territories based on the waste exchange concept.</title>
        <authorList>
            <person name="Elkin A."/>
        </authorList>
    </citation>
    <scope>NUCLEOTIDE SEQUENCE</scope>
    <source>
        <strain evidence="2">IEGM 757</strain>
    </source>
</reference>
<dbReference type="EMBL" id="JAJNCO010000010">
    <property type="protein sequence ID" value="MCD2113173.1"/>
    <property type="molecule type" value="Genomic_DNA"/>
</dbReference>
<dbReference type="InterPro" id="IPR000760">
    <property type="entry name" value="Inositol_monophosphatase-like"/>
</dbReference>
<dbReference type="Proteomes" id="UP001162740">
    <property type="component" value="Chromosome"/>
</dbReference>
<dbReference type="GO" id="GO:0006020">
    <property type="term" value="P:inositol metabolic process"/>
    <property type="evidence" value="ECO:0007669"/>
    <property type="project" value="TreeGrafter"/>
</dbReference>
<evidence type="ECO:0000313" key="3">
    <source>
        <dbReference type="EMBL" id="UZF47381.1"/>
    </source>
</evidence>
<comment type="cofactor">
    <cofactor evidence="1">
        <name>Mg(2+)</name>
        <dbReference type="ChEBI" id="CHEBI:18420"/>
    </cofactor>
</comment>
<sequence length="264" mass="27726">MTIIEAARTAATGILTATADAATAAYRDAVRTYSREKLRSVAMVGADGTDTMFVDVLVEDAIIGAATAAGANILSEERGFVDVGSAITLVVDPVDGSANAAAGIPLACFSAAVVVDGEFTEAMTSWLHTDERWWASRTASEYRTSGCTSLDRAAVSMLRPHERNRDAWWRVASAATRIRILSCSTLESVFVATGASDAFVDAGSDTHRLMDIAAAVVLVEASGGAVIDAYDRPVEFDTDLTKRWSGIVASTPDLAEELRAAIAG</sequence>
<name>A0A6I6YG45_RHORH</name>
<reference evidence="3 4" key="1">
    <citation type="journal article" date="2021" name="Front. Microbiol.">
        <title>Bacterial Transformation of Aromatic Monomers in Softwood Black Liquor.</title>
        <authorList>
            <person name="Navas L.E."/>
            <person name="Dexter G."/>
            <person name="Liu J."/>
            <person name="Levy-Booth D."/>
            <person name="Cho M."/>
            <person name="Jang S.K."/>
            <person name="Mansfield S.D."/>
            <person name="Renneckar S."/>
            <person name="Mohn W.W."/>
            <person name="Eltis L.D."/>
        </authorList>
    </citation>
    <scope>NUCLEOTIDE SEQUENCE [LARGE SCALE GENOMIC DNA]</scope>
    <source>
        <strain evidence="3 4">GD02</strain>
    </source>
</reference>
<evidence type="ECO:0000313" key="4">
    <source>
        <dbReference type="Proteomes" id="UP001162740"/>
    </source>
</evidence>
<dbReference type="Proteomes" id="UP001198630">
    <property type="component" value="Unassembled WGS sequence"/>
</dbReference>
<dbReference type="Gene3D" id="3.30.540.10">
    <property type="entry name" value="Fructose-1,6-Bisphosphatase, subunit A, domain 1"/>
    <property type="match status" value="1"/>
</dbReference>
<dbReference type="PRINTS" id="PR00377">
    <property type="entry name" value="IMPHPHTASES"/>
</dbReference>
<feature type="binding site" evidence="1">
    <location>
        <position position="76"/>
    </location>
    <ligand>
        <name>Mg(2+)</name>
        <dbReference type="ChEBI" id="CHEBI:18420"/>
        <label>1</label>
        <note>catalytic</note>
    </ligand>
</feature>
<dbReference type="SUPFAM" id="SSF56655">
    <property type="entry name" value="Carbohydrate phosphatase"/>
    <property type="match status" value="1"/>
</dbReference>
<dbReference type="Pfam" id="PF00459">
    <property type="entry name" value="Inositol_P"/>
    <property type="match status" value="1"/>
</dbReference>
<evidence type="ECO:0000256" key="1">
    <source>
        <dbReference type="PIRSR" id="PIRSR600760-2"/>
    </source>
</evidence>
<keyword evidence="1" id="KW-0460">Magnesium</keyword>
<dbReference type="Gene3D" id="3.40.190.80">
    <property type="match status" value="1"/>
</dbReference>